<dbReference type="PANTHER" id="PTHR31586">
    <property type="entry name" value="CYTOCHROME C OXIDASE PROTEIN 20"/>
    <property type="match status" value="1"/>
</dbReference>
<evidence type="ECO:0000313" key="11">
    <source>
        <dbReference type="Proteomes" id="UP000261420"/>
    </source>
</evidence>
<comment type="similarity">
    <text evidence="2">Belongs to the COX20 family.</text>
</comment>
<keyword evidence="6 9" id="KW-1133">Transmembrane helix</keyword>
<dbReference type="PANTHER" id="PTHR31586:SF1">
    <property type="entry name" value="CYTOCHROME C OXIDASE ASSEMBLY PROTEIN COX20, MITOCHONDRIAL"/>
    <property type="match status" value="1"/>
</dbReference>
<evidence type="ECO:0000256" key="3">
    <source>
        <dbReference type="ARBA" id="ARBA00017689"/>
    </source>
</evidence>
<dbReference type="GO" id="GO:0005743">
    <property type="term" value="C:mitochondrial inner membrane"/>
    <property type="evidence" value="ECO:0007669"/>
    <property type="project" value="UniProtKB-SubCell"/>
</dbReference>
<evidence type="ECO:0000256" key="4">
    <source>
        <dbReference type="ARBA" id="ARBA00022692"/>
    </source>
</evidence>
<keyword evidence="4 9" id="KW-0812">Transmembrane</keyword>
<keyword evidence="5" id="KW-0999">Mitochondrion inner membrane</keyword>
<proteinExistence type="inferred from homology"/>
<sequence>MAGEEQESKNKGFRLLGILDVQKTPCAREAILHGAGGSLAAGLLYFLTTSRVKRSFDIGFAGFMFTTLGSWFYCRMNNAKIRVQQRIIQDGIKNKVVYEGSGLDPTNKPGAETTSGPS</sequence>
<evidence type="ECO:0000256" key="7">
    <source>
        <dbReference type="ARBA" id="ARBA00023128"/>
    </source>
</evidence>
<dbReference type="GeneID" id="111223862"/>
<dbReference type="Pfam" id="PF12597">
    <property type="entry name" value="Cox20"/>
    <property type="match status" value="1"/>
</dbReference>
<dbReference type="STRING" id="41447.ENSSDUP00000018571"/>
<accession>A0A3B4UIT1</accession>
<organism evidence="10 11">
    <name type="scientific">Seriola dumerili</name>
    <name type="common">Greater amberjack</name>
    <name type="synonym">Caranx dumerili</name>
    <dbReference type="NCBI Taxonomy" id="41447"/>
    <lineage>
        <taxon>Eukaryota</taxon>
        <taxon>Metazoa</taxon>
        <taxon>Chordata</taxon>
        <taxon>Craniata</taxon>
        <taxon>Vertebrata</taxon>
        <taxon>Euteleostomi</taxon>
        <taxon>Actinopterygii</taxon>
        <taxon>Neopterygii</taxon>
        <taxon>Teleostei</taxon>
        <taxon>Neoteleostei</taxon>
        <taxon>Acanthomorphata</taxon>
        <taxon>Carangaria</taxon>
        <taxon>Carangiformes</taxon>
        <taxon>Carangidae</taxon>
        <taxon>Seriola</taxon>
    </lineage>
</organism>
<evidence type="ECO:0000256" key="1">
    <source>
        <dbReference type="ARBA" id="ARBA00004273"/>
    </source>
</evidence>
<keyword evidence="7" id="KW-0496">Mitochondrion</keyword>
<dbReference type="AlphaFoldDB" id="A0A3B4UIT1"/>
<evidence type="ECO:0000256" key="5">
    <source>
        <dbReference type="ARBA" id="ARBA00022792"/>
    </source>
</evidence>
<comment type="subcellular location">
    <subcellularLocation>
        <location evidence="1">Mitochondrion inner membrane</location>
    </subcellularLocation>
</comment>
<dbReference type="GO" id="GO:0033617">
    <property type="term" value="P:mitochondrial respiratory chain complex IV assembly"/>
    <property type="evidence" value="ECO:0007669"/>
    <property type="project" value="InterPro"/>
</dbReference>
<evidence type="ECO:0000256" key="2">
    <source>
        <dbReference type="ARBA" id="ARBA00009575"/>
    </source>
</evidence>
<dbReference type="InterPro" id="IPR022533">
    <property type="entry name" value="Cox20"/>
</dbReference>
<feature type="transmembrane region" description="Helical" evidence="9">
    <location>
        <begin position="30"/>
        <end position="48"/>
    </location>
</feature>
<evidence type="ECO:0000256" key="8">
    <source>
        <dbReference type="ARBA" id="ARBA00023136"/>
    </source>
</evidence>
<evidence type="ECO:0000256" key="9">
    <source>
        <dbReference type="SAM" id="Phobius"/>
    </source>
</evidence>
<dbReference type="GeneTree" id="ENSGT00390000016158"/>
<dbReference type="KEGG" id="sdu:111223862"/>
<dbReference type="OMA" id="VSQIPCF"/>
<dbReference type="Ensembl" id="ENSSDUT00000018906.1">
    <property type="protein sequence ID" value="ENSSDUP00000018571.1"/>
    <property type="gene ID" value="ENSSDUG00000013569.1"/>
</dbReference>
<name>A0A3B4UIT1_SERDU</name>
<evidence type="ECO:0000256" key="6">
    <source>
        <dbReference type="ARBA" id="ARBA00022989"/>
    </source>
</evidence>
<evidence type="ECO:0000313" key="10">
    <source>
        <dbReference type="Ensembl" id="ENSSDUP00000018571.1"/>
    </source>
</evidence>
<dbReference type="RefSeq" id="XP_022603874.1">
    <property type="nucleotide sequence ID" value="XM_022748153.1"/>
</dbReference>
<keyword evidence="8 9" id="KW-0472">Membrane</keyword>
<protein>
    <recommendedName>
        <fullName evidence="3">Cytochrome c oxidase assembly protein COX20, mitochondrial</fullName>
    </recommendedName>
</protein>
<reference evidence="10" key="1">
    <citation type="submission" date="2025-08" db="UniProtKB">
        <authorList>
            <consortium name="Ensembl"/>
        </authorList>
    </citation>
    <scope>IDENTIFICATION</scope>
</reference>
<keyword evidence="11" id="KW-1185">Reference proteome</keyword>
<reference evidence="10" key="2">
    <citation type="submission" date="2025-09" db="UniProtKB">
        <authorList>
            <consortium name="Ensembl"/>
        </authorList>
    </citation>
    <scope>IDENTIFICATION</scope>
</reference>
<dbReference type="PRINTS" id="PR02049">
    <property type="entry name" value="PROTEINF36A"/>
</dbReference>
<dbReference type="Proteomes" id="UP000261420">
    <property type="component" value="Unplaced"/>
</dbReference>
<feature type="transmembrane region" description="Helical" evidence="9">
    <location>
        <begin position="55"/>
        <end position="73"/>
    </location>
</feature>